<comment type="caution">
    <text evidence="2">The sequence shown here is derived from an EMBL/GenBank/DDBJ whole genome shotgun (WGS) entry which is preliminary data.</text>
</comment>
<dbReference type="InterPro" id="IPR018713">
    <property type="entry name" value="MPAB/Lcp_cat_dom"/>
</dbReference>
<dbReference type="Pfam" id="PF09995">
    <property type="entry name" value="MPAB_Lcp_cat"/>
    <property type="match status" value="1"/>
</dbReference>
<dbReference type="PANTHER" id="PTHR37539:SF1">
    <property type="entry name" value="ER-BOUND OXYGENASE MPAB_MPAB'_RUBBER OXYGENASE CATALYTIC DOMAIN-CONTAINING PROTEIN"/>
    <property type="match status" value="1"/>
</dbReference>
<accession>A0A9P3H1S8</accession>
<dbReference type="EMBL" id="BQFW01000001">
    <property type="protein sequence ID" value="GJJ68132.1"/>
    <property type="molecule type" value="Genomic_DNA"/>
</dbReference>
<dbReference type="PANTHER" id="PTHR37539">
    <property type="entry name" value="SECRETED PROTEIN-RELATED"/>
    <property type="match status" value="1"/>
</dbReference>
<dbReference type="Proteomes" id="UP000827284">
    <property type="component" value="Unassembled WGS sequence"/>
</dbReference>
<reference evidence="2" key="1">
    <citation type="submission" date="2021-11" db="EMBL/GenBank/DDBJ databases">
        <authorList>
            <person name="Herlambang A."/>
            <person name="Guo Y."/>
            <person name="Takashima Y."/>
            <person name="Nishizawa T."/>
        </authorList>
    </citation>
    <scope>NUCLEOTIDE SEQUENCE</scope>
    <source>
        <strain evidence="2">E1425</strain>
    </source>
</reference>
<dbReference type="AlphaFoldDB" id="A0A9P3H1S8"/>
<sequence>MACPAGYSLPEGHQNAPYAAATEVLEPGQRIAFWDYDVMWTEDHIPASRLEPLRKIGDVLADNAFEALQVKPGADALTALRAYVARPECEQESPAPRLLMDQLMTVPDWVDWDKVRRGQDVYWRYSLFISHALLHFSLAGGFVIPKITKVLNSTGYLSGKSTKKRVLETQQFVLDVVHSPEYLFPGTGTAWESIVQVRFLHAGVRARLAKISRAHSKYYDMNEHGVPINQEDLLATLFGFSNIMWRVMEARMDIQMTTQEREDYLHLWRYVGYIMGVDDILGAVRTPDRADACIESITLHLSDPDTESGKMCATLLRHMAPKPLFIPREVLSAVGLPDPFKFHMALAESLLGPKLWKANGLPTMSRPYRFLRTVVMYFLYAELWVSSNFPWWLRIRKPLFLEFQYMMVRRHIGRNRTQFELTEEPKLGNGGLDGQIDGWLQETYSQRIWPKLLTAASAAVGAALLMAPRK</sequence>
<feature type="domain" description="ER-bound oxygenase mpaB/mpaB'/Rubber oxygenase catalytic" evidence="1">
    <location>
        <begin position="161"/>
        <end position="373"/>
    </location>
</feature>
<dbReference type="InterPro" id="IPR037473">
    <property type="entry name" value="Lcp-like"/>
</dbReference>
<proteinExistence type="predicted"/>
<protein>
    <recommendedName>
        <fullName evidence="1">ER-bound oxygenase mpaB/mpaB'/Rubber oxygenase catalytic domain-containing protein</fullName>
    </recommendedName>
</protein>
<gene>
    <name evidence="2" type="ORF">EMPS_00478</name>
</gene>
<reference evidence="2" key="2">
    <citation type="journal article" date="2022" name="Microbiol. Resour. Announc.">
        <title>Whole-Genome Sequence of Entomortierella parvispora E1425, a Mucoromycotan Fungus Associated with Burkholderiaceae-Related Endosymbiotic Bacteria.</title>
        <authorList>
            <person name="Herlambang A."/>
            <person name="Guo Y."/>
            <person name="Takashima Y."/>
            <person name="Narisawa K."/>
            <person name="Ohta H."/>
            <person name="Nishizawa T."/>
        </authorList>
    </citation>
    <scope>NUCLEOTIDE SEQUENCE</scope>
    <source>
        <strain evidence="2">E1425</strain>
    </source>
</reference>
<evidence type="ECO:0000313" key="3">
    <source>
        <dbReference type="Proteomes" id="UP000827284"/>
    </source>
</evidence>
<name>A0A9P3H1S8_9FUNG</name>
<evidence type="ECO:0000313" key="2">
    <source>
        <dbReference type="EMBL" id="GJJ68132.1"/>
    </source>
</evidence>
<dbReference type="OrthoDB" id="6361347at2759"/>
<keyword evidence="3" id="KW-1185">Reference proteome</keyword>
<dbReference type="GO" id="GO:0016491">
    <property type="term" value="F:oxidoreductase activity"/>
    <property type="evidence" value="ECO:0007669"/>
    <property type="project" value="InterPro"/>
</dbReference>
<organism evidence="2 3">
    <name type="scientific">Entomortierella parvispora</name>
    <dbReference type="NCBI Taxonomy" id="205924"/>
    <lineage>
        <taxon>Eukaryota</taxon>
        <taxon>Fungi</taxon>
        <taxon>Fungi incertae sedis</taxon>
        <taxon>Mucoromycota</taxon>
        <taxon>Mortierellomycotina</taxon>
        <taxon>Mortierellomycetes</taxon>
        <taxon>Mortierellales</taxon>
        <taxon>Mortierellaceae</taxon>
        <taxon>Entomortierella</taxon>
    </lineage>
</organism>
<evidence type="ECO:0000259" key="1">
    <source>
        <dbReference type="Pfam" id="PF09995"/>
    </source>
</evidence>